<keyword evidence="4" id="KW-0472">Membrane</keyword>
<dbReference type="PANTHER" id="PTHR24421">
    <property type="entry name" value="NITRATE/NITRITE SENSOR PROTEIN NARX-RELATED"/>
    <property type="match status" value="1"/>
</dbReference>
<dbReference type="CDD" id="cd16917">
    <property type="entry name" value="HATPase_UhpB-NarQ-NarX-like"/>
    <property type="match status" value="1"/>
</dbReference>
<dbReference type="RefSeq" id="WP_161045043.1">
    <property type="nucleotide sequence ID" value="NZ_WWCS01000006.1"/>
</dbReference>
<dbReference type="Pfam" id="PF07730">
    <property type="entry name" value="HisKA_3"/>
    <property type="match status" value="1"/>
</dbReference>
<dbReference type="EMBL" id="WWCS01000006">
    <property type="protein sequence ID" value="MYN39973.1"/>
    <property type="molecule type" value="Genomic_DNA"/>
</dbReference>
<dbReference type="InterPro" id="IPR011712">
    <property type="entry name" value="Sig_transdc_His_kin_sub3_dim/P"/>
</dbReference>
<dbReference type="InterPro" id="IPR050482">
    <property type="entry name" value="Sensor_HK_TwoCompSys"/>
</dbReference>
<evidence type="ECO:0000259" key="5">
    <source>
        <dbReference type="Pfam" id="PF02518"/>
    </source>
</evidence>
<feature type="domain" description="Signal transduction histidine kinase subgroup 3 dimerisation and phosphoacceptor" evidence="7">
    <location>
        <begin position="769"/>
        <end position="833"/>
    </location>
</feature>
<evidence type="ECO:0000256" key="3">
    <source>
        <dbReference type="ARBA" id="ARBA00023012"/>
    </source>
</evidence>
<feature type="domain" description="Histidine kinase/HSP90-like ATPase" evidence="5">
    <location>
        <begin position="877"/>
        <end position="965"/>
    </location>
</feature>
<evidence type="ECO:0000313" key="9">
    <source>
        <dbReference type="Proteomes" id="UP000466332"/>
    </source>
</evidence>
<dbReference type="PANTHER" id="PTHR24421:SF62">
    <property type="entry name" value="SENSORY TRANSDUCTION HISTIDINE KINASE"/>
    <property type="match status" value="1"/>
</dbReference>
<dbReference type="Gene3D" id="1.20.5.1930">
    <property type="match status" value="1"/>
</dbReference>
<evidence type="ECO:0008006" key="10">
    <source>
        <dbReference type="Google" id="ProtNLM"/>
    </source>
</evidence>
<dbReference type="InterPro" id="IPR003594">
    <property type="entry name" value="HATPase_dom"/>
</dbReference>
<proteinExistence type="predicted"/>
<evidence type="ECO:0000256" key="2">
    <source>
        <dbReference type="ARBA" id="ARBA00022777"/>
    </source>
</evidence>
<evidence type="ECO:0000313" key="8">
    <source>
        <dbReference type="EMBL" id="MYN39973.1"/>
    </source>
</evidence>
<dbReference type="Proteomes" id="UP000466332">
    <property type="component" value="Unassembled WGS sequence"/>
</dbReference>
<dbReference type="Gene3D" id="2.60.40.10">
    <property type="entry name" value="Immunoglobulins"/>
    <property type="match status" value="1"/>
</dbReference>
<reference evidence="8 9" key="1">
    <citation type="submission" date="2019-12" db="EMBL/GenBank/DDBJ databases">
        <title>Novel species isolated from a subtropical stream in China.</title>
        <authorList>
            <person name="Lu H."/>
        </authorList>
    </citation>
    <scope>NUCLEOTIDE SEQUENCE [LARGE SCALE GENOMIC DNA]</scope>
    <source>
        <strain evidence="8 9">FT109W</strain>
    </source>
</reference>
<dbReference type="Gene3D" id="3.30.565.10">
    <property type="entry name" value="Histidine kinase-like ATPase, C-terminal domain"/>
    <property type="match status" value="1"/>
</dbReference>
<feature type="domain" description="Two component regulator three Y" evidence="6">
    <location>
        <begin position="662"/>
        <end position="722"/>
    </location>
</feature>
<dbReference type="SUPFAM" id="SSF55874">
    <property type="entry name" value="ATPase domain of HSP90 chaperone/DNA topoisomerase II/histidine kinase"/>
    <property type="match status" value="1"/>
</dbReference>
<feature type="transmembrane region" description="Helical" evidence="4">
    <location>
        <begin position="730"/>
        <end position="748"/>
    </location>
</feature>
<dbReference type="Pfam" id="PF07495">
    <property type="entry name" value="Y_Y_Y"/>
    <property type="match status" value="1"/>
</dbReference>
<keyword evidence="4" id="KW-1133">Transmembrane helix</keyword>
<keyword evidence="3" id="KW-0902">Two-component regulatory system</keyword>
<accession>A0ABW9WG02</accession>
<comment type="caution">
    <text evidence="8">The sequence shown here is derived from an EMBL/GenBank/DDBJ whole genome shotgun (WGS) entry which is preliminary data.</text>
</comment>
<name>A0ABW9WG02_9BURK</name>
<evidence type="ECO:0000259" key="7">
    <source>
        <dbReference type="Pfam" id="PF07730"/>
    </source>
</evidence>
<dbReference type="InterPro" id="IPR015943">
    <property type="entry name" value="WD40/YVTN_repeat-like_dom_sf"/>
</dbReference>
<evidence type="ECO:0000256" key="4">
    <source>
        <dbReference type="SAM" id="Phobius"/>
    </source>
</evidence>
<sequence length="979" mass="107597">MLATLAVLTAVPAQALDPATPLRDYHHTIWTSKDGAPAEITSMAQTPDGWLWLGTPTGIYRFDGVRFEPYVPPPGSKLLHSRISNLVAMPNGDLMIGYVWPGFSVRHADGRLEHLAQAQDSLMSVYSVARDIDGSLWVTSGQGVRRWANGKWQVIGPASGLEGLVAISLADQHGRLYLGSDKGTFVLNRDSGRFERIDAAPSDALVETPDGQLWAGAGDRLQRLPTPAPTLRRPDWLAPSRASVNSQFDHDGNLWTVRCPVGLCLLRGADQRNQPVVASRDATDKLDQPWQVSNLSTNLLLEDHLGNIWMATQAGLERFRNSAMLPAKVGGADGFYTLARGDDGEVWVSDRRKHNVWQLTPGQPPRAHADYDFVAADRNGALLMAGPTALTRRRGQRVEQIAWPAEPGSYATYAVVDDGRRLWLKLADRRTFVLVDGQWRKRSAVMESGYINSAVDGDGKMWFVSSKGVVSHFDNGVVRTAWSPEQHGITAICGIFAGGEVLLAGENGVAVLRDGQWTKLNTDQPAALSNVTGMTASANGDRWLNGGHGVLRITQADWQDAMTHPERLLRYTLFDAADGYAGEAATGVWDNTALTDSKGKLWFASTSGLWRLDPDKLWRSTLQPRVEILLLQADAAYAPQDQLRLPAGTVQLRIDYTGLGTDKPEKLRFQYRLDGIDQDWQEAGQRRSAYYTNLGPGAYRFLLRAVNENNVSSKEASLDFGIDPTVTQTGWFKAALALLAATLLYLLYRQRLRINTRRALERFNLRVEERESIARDLHDTLLQSMQGVIYSVKAIAMDLPPQEPMRHAMDRTVKLATDALVEGRDRVSELRAEAATRLNLSDALQATAAEHAGAGLQIAVRSEGAPRELHPVVHDELLLMGRECLLNAIRHARASEVNVVLQWGERALKLVVSDNGVGMPAEVAAAQSKPGHWGLEGLHERAHRLQAGLELETGAGGTVWRISVPATLAYRRRASEAEA</sequence>
<dbReference type="Pfam" id="PF02518">
    <property type="entry name" value="HATPase_c"/>
    <property type="match status" value="1"/>
</dbReference>
<evidence type="ECO:0000256" key="1">
    <source>
        <dbReference type="ARBA" id="ARBA00022679"/>
    </source>
</evidence>
<protein>
    <recommendedName>
        <fullName evidence="10">Histidine kinase/HSP90-like ATPase domain-containing protein</fullName>
    </recommendedName>
</protein>
<dbReference type="Gene3D" id="2.130.10.10">
    <property type="entry name" value="YVTN repeat-like/Quinoprotein amine dehydrogenase"/>
    <property type="match status" value="2"/>
</dbReference>
<keyword evidence="1" id="KW-0808">Transferase</keyword>
<keyword evidence="2" id="KW-0418">Kinase</keyword>
<dbReference type="InterPro" id="IPR013783">
    <property type="entry name" value="Ig-like_fold"/>
</dbReference>
<keyword evidence="9" id="KW-1185">Reference proteome</keyword>
<dbReference type="InterPro" id="IPR036890">
    <property type="entry name" value="HATPase_C_sf"/>
</dbReference>
<dbReference type="InterPro" id="IPR011123">
    <property type="entry name" value="Y_Y_Y"/>
</dbReference>
<dbReference type="SUPFAM" id="SSF63829">
    <property type="entry name" value="Calcium-dependent phosphotriesterase"/>
    <property type="match status" value="3"/>
</dbReference>
<keyword evidence="4" id="KW-0812">Transmembrane</keyword>
<evidence type="ECO:0000259" key="6">
    <source>
        <dbReference type="Pfam" id="PF07495"/>
    </source>
</evidence>
<organism evidence="8 9">
    <name type="scientific">Duganella margarita</name>
    <dbReference type="NCBI Taxonomy" id="2692170"/>
    <lineage>
        <taxon>Bacteria</taxon>
        <taxon>Pseudomonadati</taxon>
        <taxon>Pseudomonadota</taxon>
        <taxon>Betaproteobacteria</taxon>
        <taxon>Burkholderiales</taxon>
        <taxon>Oxalobacteraceae</taxon>
        <taxon>Telluria group</taxon>
        <taxon>Duganella</taxon>
    </lineage>
</organism>
<gene>
    <name evidence="8" type="ORF">GTP55_11365</name>
</gene>